<feature type="domain" description="Rad4 beta-hairpin" evidence="9">
    <location>
        <begin position="771"/>
        <end position="845"/>
    </location>
</feature>
<feature type="region of interest" description="Disordered" evidence="6">
    <location>
        <begin position="888"/>
        <end position="918"/>
    </location>
</feature>
<evidence type="ECO:0000259" key="7">
    <source>
        <dbReference type="SMART" id="SM01030"/>
    </source>
</evidence>
<dbReference type="PANTHER" id="PTHR12135:SF0">
    <property type="entry name" value="DNA REPAIR PROTEIN COMPLEMENTING XP-C CELLS"/>
    <property type="match status" value="1"/>
</dbReference>
<accession>A0AAE0MIC3</accession>
<comment type="caution">
    <text evidence="10">The sequence shown here is derived from an EMBL/GenBank/DDBJ whole genome shotgun (WGS) entry which is preliminary data.</text>
</comment>
<dbReference type="GO" id="GO:0003697">
    <property type="term" value="F:single-stranded DNA binding"/>
    <property type="evidence" value="ECO:0007669"/>
    <property type="project" value="TreeGrafter"/>
</dbReference>
<feature type="region of interest" description="Disordered" evidence="6">
    <location>
        <begin position="129"/>
        <end position="187"/>
    </location>
</feature>
<evidence type="ECO:0000256" key="5">
    <source>
        <dbReference type="ARBA" id="ARBA00023242"/>
    </source>
</evidence>
<feature type="compositionally biased region" description="Acidic residues" evidence="6">
    <location>
        <begin position="176"/>
        <end position="186"/>
    </location>
</feature>
<keyword evidence="5" id="KW-0539">Nucleus</keyword>
<comment type="similarity">
    <text evidence="2">Belongs to the XPC family.</text>
</comment>
<evidence type="ECO:0000259" key="9">
    <source>
        <dbReference type="SMART" id="SM01032"/>
    </source>
</evidence>
<keyword evidence="4" id="KW-0234">DNA repair</keyword>
<dbReference type="PANTHER" id="PTHR12135">
    <property type="entry name" value="DNA REPAIR PROTEIN XP-C / RAD4"/>
    <property type="match status" value="1"/>
</dbReference>
<dbReference type="Proteomes" id="UP001286456">
    <property type="component" value="Unassembled WGS sequence"/>
</dbReference>
<dbReference type="SMART" id="SM01030">
    <property type="entry name" value="BHD_1"/>
    <property type="match status" value="1"/>
</dbReference>
<proteinExistence type="inferred from homology"/>
<gene>
    <name evidence="10" type="ORF">B0T19DRAFT_482489</name>
</gene>
<evidence type="ECO:0000256" key="1">
    <source>
        <dbReference type="ARBA" id="ARBA00004123"/>
    </source>
</evidence>
<evidence type="ECO:0000256" key="6">
    <source>
        <dbReference type="SAM" id="MobiDB-lite"/>
    </source>
</evidence>
<dbReference type="InterPro" id="IPR018328">
    <property type="entry name" value="Rad4_beta-hairpin_dom3"/>
</dbReference>
<feature type="compositionally biased region" description="Basic and acidic residues" evidence="6">
    <location>
        <begin position="891"/>
        <end position="903"/>
    </location>
</feature>
<reference evidence="10" key="2">
    <citation type="submission" date="2023-06" db="EMBL/GenBank/DDBJ databases">
        <authorList>
            <consortium name="Lawrence Berkeley National Laboratory"/>
            <person name="Haridas S."/>
            <person name="Hensen N."/>
            <person name="Bonometti L."/>
            <person name="Westerberg I."/>
            <person name="Brannstrom I.O."/>
            <person name="Guillou S."/>
            <person name="Cros-Aarteil S."/>
            <person name="Calhoun S."/>
            <person name="Kuo A."/>
            <person name="Mondo S."/>
            <person name="Pangilinan J."/>
            <person name="Riley R."/>
            <person name="Labutti K."/>
            <person name="Andreopoulos B."/>
            <person name="Lipzen A."/>
            <person name="Chen C."/>
            <person name="Yanf M."/>
            <person name="Daum C."/>
            <person name="Ng V."/>
            <person name="Clum A."/>
            <person name="Steindorff A."/>
            <person name="Ohm R."/>
            <person name="Martin F."/>
            <person name="Silar P."/>
            <person name="Natvig D."/>
            <person name="Lalanne C."/>
            <person name="Gautier V."/>
            <person name="Ament-Velasquez S.L."/>
            <person name="Kruys A."/>
            <person name="Hutchinson M.I."/>
            <person name="Powell A.J."/>
            <person name="Barry K."/>
            <person name="Miller A.N."/>
            <person name="Grigoriev I.V."/>
            <person name="Debuchy R."/>
            <person name="Gladieux P."/>
            <person name="Thoren M.H."/>
            <person name="Johannesson H."/>
        </authorList>
    </citation>
    <scope>NUCLEOTIDE SEQUENCE</scope>
    <source>
        <strain evidence="10">SMH4131-1</strain>
    </source>
</reference>
<feature type="compositionally biased region" description="Acidic residues" evidence="6">
    <location>
        <begin position="721"/>
        <end position="732"/>
    </location>
</feature>
<evidence type="ECO:0000313" key="11">
    <source>
        <dbReference type="Proteomes" id="UP001286456"/>
    </source>
</evidence>
<dbReference type="GO" id="GO:0006289">
    <property type="term" value="P:nucleotide-excision repair"/>
    <property type="evidence" value="ECO:0007669"/>
    <property type="project" value="InterPro"/>
</dbReference>
<reference evidence="10" key="1">
    <citation type="journal article" date="2023" name="Mol. Phylogenet. Evol.">
        <title>Genome-scale phylogeny and comparative genomics of the fungal order Sordariales.</title>
        <authorList>
            <person name="Hensen N."/>
            <person name="Bonometti L."/>
            <person name="Westerberg I."/>
            <person name="Brannstrom I.O."/>
            <person name="Guillou S."/>
            <person name="Cros-Aarteil S."/>
            <person name="Calhoun S."/>
            <person name="Haridas S."/>
            <person name="Kuo A."/>
            <person name="Mondo S."/>
            <person name="Pangilinan J."/>
            <person name="Riley R."/>
            <person name="LaButti K."/>
            <person name="Andreopoulos B."/>
            <person name="Lipzen A."/>
            <person name="Chen C."/>
            <person name="Yan M."/>
            <person name="Daum C."/>
            <person name="Ng V."/>
            <person name="Clum A."/>
            <person name="Steindorff A."/>
            <person name="Ohm R.A."/>
            <person name="Martin F."/>
            <person name="Silar P."/>
            <person name="Natvig D.O."/>
            <person name="Lalanne C."/>
            <person name="Gautier V."/>
            <person name="Ament-Velasquez S.L."/>
            <person name="Kruys A."/>
            <person name="Hutchinson M.I."/>
            <person name="Powell A.J."/>
            <person name="Barry K."/>
            <person name="Miller A.N."/>
            <person name="Grigoriev I.V."/>
            <person name="Debuchy R."/>
            <person name="Gladieux P."/>
            <person name="Hiltunen Thoren M."/>
            <person name="Johannesson H."/>
        </authorList>
    </citation>
    <scope>NUCLEOTIDE SEQUENCE</scope>
    <source>
        <strain evidence="10">SMH4131-1</strain>
    </source>
</reference>
<dbReference type="InterPro" id="IPR018325">
    <property type="entry name" value="Rad4/PNGase_transGLS-fold"/>
</dbReference>
<sequence>MCKPYIQAWDGCNHYAHKPKAPEKCGKETCLGPKGFVHDDAGSWKTNSTDYNIEKSSGKCSDCVEREKKPDLYVTPKPGRKRNAPGDGNPFARTTRATAASQRSQRNAAAARSAVPDVYREMLREARAEVVAQGPSSSSDRPLKRKRPGEKKIPNAAAAPKEEEPPMSAARSGVDDGNDDDGDIGFEDVVLPPATVQTMVMPSDDDDDDDEALFEDVEIHRGVTSAVPAASESRELTLNLTAQEALMAPRRSADRRKNLSKEAKERRVEIHKMHLLCLLSHVELRNQWCNDQKVQDLLRPLLSEKMTKFLNPRASLTQYGQAESLKSGIHEASIMFKTKFKITERGLRRALWAEDEEQLKNYQLPDDIESAHEKQDFIEAAKTLSGSRDVGAQLFCALLRSAGVETRLVCSLQPLACVPGGPTLPKQQPKIDTPSKPSKGEIYAAAMAKYETKGPDPGATPSPRRRLGHPLAAAYHVPSMTAPVPSPSRPETPQVKRIRGESPYPIYWVEVLDRAYQKWHPVDALVTGTQWKPRALEPPASDRENCMTYVVAFEADGSARDVTRRYAKAYNSKTKRLRIDGIRTGGTAGSGLSGERWWRRAMRKYARPWPTDLDQIEKTELAAEEAKEPMPRNVADFKDHPVYALERHLRRNEVLVPGAQTTGTVGAGSKAPLERIYRRRDVRIARSREKWYRMGREVKPGEEPVVILPKRTPKRGGFNDYNDDNEDNDDDELLDKGDLFGDSAAAAAGTPIYTEDQTDLYQAPPVRNGRVPKNKFGNIDLYVPSMVPAGGAHVAHERAAQAAYVLGVDYAPALTGFQFKGRQGTAVLHGVVVPAECEEGVWAVIGGLTDLDAEMERERRARRAVRMWSRFLKGLRIRERIWAGAVEGEEEGKREGEDGEGKGKGNMIDDGGDEDVDMAGVASDVSEEYFMGEDEEGGGFLIE</sequence>
<dbReference type="InterPro" id="IPR042488">
    <property type="entry name" value="Rad4_BHD3_sf"/>
</dbReference>
<dbReference type="InterPro" id="IPR036985">
    <property type="entry name" value="Transglutaminase-like_sf"/>
</dbReference>
<feature type="compositionally biased region" description="Low complexity" evidence="6">
    <location>
        <begin position="92"/>
        <end position="114"/>
    </location>
</feature>
<feature type="domain" description="Rad4 beta-hairpin" evidence="8">
    <location>
        <begin position="685"/>
        <end position="764"/>
    </location>
</feature>
<dbReference type="EMBL" id="JAUEPO010000002">
    <property type="protein sequence ID" value="KAK3332149.1"/>
    <property type="molecule type" value="Genomic_DNA"/>
</dbReference>
<dbReference type="Pfam" id="PF10405">
    <property type="entry name" value="BHD_3"/>
    <property type="match status" value="1"/>
</dbReference>
<feature type="region of interest" description="Disordered" evidence="6">
    <location>
        <begin position="67"/>
        <end position="114"/>
    </location>
</feature>
<feature type="region of interest" description="Disordered" evidence="6">
    <location>
        <begin position="709"/>
        <end position="732"/>
    </location>
</feature>
<protein>
    <submittedName>
        <fullName evidence="10">Nitrilase</fullName>
    </submittedName>
</protein>
<dbReference type="SMART" id="SM01032">
    <property type="entry name" value="BHD_3"/>
    <property type="match status" value="1"/>
</dbReference>
<dbReference type="AlphaFoldDB" id="A0AAE0MIC3"/>
<dbReference type="GO" id="GO:0006298">
    <property type="term" value="P:mismatch repair"/>
    <property type="evidence" value="ECO:0007669"/>
    <property type="project" value="TreeGrafter"/>
</dbReference>
<evidence type="ECO:0000256" key="2">
    <source>
        <dbReference type="ARBA" id="ARBA00009525"/>
    </source>
</evidence>
<dbReference type="Pfam" id="PF10403">
    <property type="entry name" value="BHD_1"/>
    <property type="match status" value="1"/>
</dbReference>
<evidence type="ECO:0000259" key="8">
    <source>
        <dbReference type="SMART" id="SM01031"/>
    </source>
</evidence>
<dbReference type="InterPro" id="IPR004583">
    <property type="entry name" value="DNA_repair_Rad4"/>
</dbReference>
<dbReference type="Gene3D" id="3.90.260.10">
    <property type="entry name" value="Transglutaminase-like"/>
    <property type="match status" value="1"/>
</dbReference>
<dbReference type="Gene3D" id="3.30.70.2460">
    <property type="entry name" value="Rad4, beta-hairpin domain BHD3"/>
    <property type="match status" value="1"/>
</dbReference>
<dbReference type="SUPFAM" id="SSF54001">
    <property type="entry name" value="Cysteine proteinases"/>
    <property type="match status" value="1"/>
</dbReference>
<evidence type="ECO:0000256" key="4">
    <source>
        <dbReference type="ARBA" id="ARBA00023204"/>
    </source>
</evidence>
<feature type="domain" description="Rad4 beta-hairpin" evidence="7">
    <location>
        <begin position="626"/>
        <end position="683"/>
    </location>
</feature>
<evidence type="ECO:0000313" key="10">
    <source>
        <dbReference type="EMBL" id="KAK3332149.1"/>
    </source>
</evidence>
<dbReference type="Gene3D" id="2.20.20.110">
    <property type="entry name" value="Rad4, beta-hairpin domain BHD1"/>
    <property type="match status" value="1"/>
</dbReference>
<comment type="subcellular location">
    <subcellularLocation>
        <location evidence="1">Nucleus</location>
    </subcellularLocation>
</comment>
<dbReference type="GO" id="GO:0003684">
    <property type="term" value="F:damaged DNA binding"/>
    <property type="evidence" value="ECO:0007669"/>
    <property type="project" value="InterPro"/>
</dbReference>
<dbReference type="Pfam" id="PF03835">
    <property type="entry name" value="Rad4"/>
    <property type="match status" value="1"/>
</dbReference>
<keyword evidence="3" id="KW-0227">DNA damage</keyword>
<organism evidence="10 11">
    <name type="scientific">Cercophora scortea</name>
    <dbReference type="NCBI Taxonomy" id="314031"/>
    <lineage>
        <taxon>Eukaryota</taxon>
        <taxon>Fungi</taxon>
        <taxon>Dikarya</taxon>
        <taxon>Ascomycota</taxon>
        <taxon>Pezizomycotina</taxon>
        <taxon>Sordariomycetes</taxon>
        <taxon>Sordariomycetidae</taxon>
        <taxon>Sordariales</taxon>
        <taxon>Lasiosphaeriaceae</taxon>
        <taxon>Cercophora</taxon>
    </lineage>
</organism>
<dbReference type="InterPro" id="IPR018327">
    <property type="entry name" value="BHD_2"/>
</dbReference>
<dbReference type="GO" id="GO:0000111">
    <property type="term" value="C:nucleotide-excision repair factor 2 complex"/>
    <property type="evidence" value="ECO:0007669"/>
    <property type="project" value="TreeGrafter"/>
</dbReference>
<dbReference type="SMART" id="SM01031">
    <property type="entry name" value="BHD_2"/>
    <property type="match status" value="1"/>
</dbReference>
<dbReference type="Pfam" id="PF10404">
    <property type="entry name" value="BHD_2"/>
    <property type="match status" value="1"/>
</dbReference>
<keyword evidence="11" id="KW-1185">Reference proteome</keyword>
<name>A0AAE0MIC3_9PEZI</name>
<dbReference type="InterPro" id="IPR018326">
    <property type="entry name" value="Rad4_beta-hairpin_dom1"/>
</dbReference>
<dbReference type="GO" id="GO:0071942">
    <property type="term" value="C:XPC complex"/>
    <property type="evidence" value="ECO:0007669"/>
    <property type="project" value="TreeGrafter"/>
</dbReference>
<dbReference type="GO" id="GO:0005737">
    <property type="term" value="C:cytoplasm"/>
    <property type="evidence" value="ECO:0007669"/>
    <property type="project" value="TreeGrafter"/>
</dbReference>
<dbReference type="InterPro" id="IPR038765">
    <property type="entry name" value="Papain-like_cys_pep_sf"/>
</dbReference>
<evidence type="ECO:0000256" key="3">
    <source>
        <dbReference type="ARBA" id="ARBA00022763"/>
    </source>
</evidence>